<keyword evidence="7" id="KW-1185">Reference proteome</keyword>
<dbReference type="InterPro" id="IPR023772">
    <property type="entry name" value="DNA-bd_HTH_TetR-type_CS"/>
</dbReference>
<dbReference type="PANTHER" id="PTHR30055:SF238">
    <property type="entry name" value="MYCOFACTOCIN BIOSYNTHESIS TRANSCRIPTIONAL REGULATOR MFTR-RELATED"/>
    <property type="match status" value="1"/>
</dbReference>
<evidence type="ECO:0000256" key="2">
    <source>
        <dbReference type="ARBA" id="ARBA00023125"/>
    </source>
</evidence>
<keyword evidence="1" id="KW-0805">Transcription regulation</keyword>
<dbReference type="EMBL" id="LT629688">
    <property type="protein sequence ID" value="SDE61385.1"/>
    <property type="molecule type" value="Genomic_DNA"/>
</dbReference>
<dbReference type="PANTHER" id="PTHR30055">
    <property type="entry name" value="HTH-TYPE TRANSCRIPTIONAL REGULATOR RUTR"/>
    <property type="match status" value="1"/>
</dbReference>
<dbReference type="Pfam" id="PF00440">
    <property type="entry name" value="TetR_N"/>
    <property type="match status" value="1"/>
</dbReference>
<dbReference type="Proteomes" id="UP000198546">
    <property type="component" value="Chromosome i"/>
</dbReference>
<feature type="DNA-binding region" description="H-T-H motif" evidence="4">
    <location>
        <begin position="42"/>
        <end position="61"/>
    </location>
</feature>
<dbReference type="GO" id="GO:0000976">
    <property type="term" value="F:transcription cis-regulatory region binding"/>
    <property type="evidence" value="ECO:0007669"/>
    <property type="project" value="TreeGrafter"/>
</dbReference>
<proteinExistence type="predicted"/>
<keyword evidence="3" id="KW-0804">Transcription</keyword>
<dbReference type="AlphaFoldDB" id="A0A1G7EDA7"/>
<dbReference type="InterPro" id="IPR001647">
    <property type="entry name" value="HTH_TetR"/>
</dbReference>
<dbReference type="Gene3D" id="1.10.10.60">
    <property type="entry name" value="Homeodomain-like"/>
    <property type="match status" value="1"/>
</dbReference>
<dbReference type="PRINTS" id="PR00455">
    <property type="entry name" value="HTHTETR"/>
</dbReference>
<evidence type="ECO:0000313" key="6">
    <source>
        <dbReference type="EMBL" id="SDE61385.1"/>
    </source>
</evidence>
<feature type="domain" description="HTH tetR-type" evidence="5">
    <location>
        <begin position="19"/>
        <end position="79"/>
    </location>
</feature>
<sequence length="210" mass="22714">MLGPMAEANPRGVRDEKKRATRHNLRLAALRLVDERGLDGTTTDDIAAAAGVSPRTFFNYFPTKESALVGVDSELAEAILSAIRERPAEEPPLTVMREVFLSFAEVAAADRDLWALRITVARANPPLMSHVFGNSTKWDRQVAEAIAERTGRDHHTDPYPALVASVANAARRSAVHRWAISDSEAPLQEAIAAAFDLLAAGLPEPDRAGG</sequence>
<dbReference type="InterPro" id="IPR050109">
    <property type="entry name" value="HTH-type_TetR-like_transc_reg"/>
</dbReference>
<evidence type="ECO:0000256" key="4">
    <source>
        <dbReference type="PROSITE-ProRule" id="PRU00335"/>
    </source>
</evidence>
<evidence type="ECO:0000256" key="3">
    <source>
        <dbReference type="ARBA" id="ARBA00023163"/>
    </source>
</evidence>
<dbReference type="InterPro" id="IPR009057">
    <property type="entry name" value="Homeodomain-like_sf"/>
</dbReference>
<dbReference type="GO" id="GO:0003700">
    <property type="term" value="F:DNA-binding transcription factor activity"/>
    <property type="evidence" value="ECO:0007669"/>
    <property type="project" value="TreeGrafter"/>
</dbReference>
<dbReference type="PROSITE" id="PS01081">
    <property type="entry name" value="HTH_TETR_1"/>
    <property type="match status" value="1"/>
</dbReference>
<dbReference type="Gene3D" id="1.10.357.10">
    <property type="entry name" value="Tetracycline Repressor, domain 2"/>
    <property type="match status" value="1"/>
</dbReference>
<dbReference type="STRING" id="675864.SAMN04489747_3903"/>
<gene>
    <name evidence="6" type="ORF">SAMN04489747_3903</name>
</gene>
<dbReference type="Pfam" id="PF17754">
    <property type="entry name" value="TetR_C_14"/>
    <property type="match status" value="1"/>
</dbReference>
<keyword evidence="2 4" id="KW-0238">DNA-binding</keyword>
<dbReference type="SUPFAM" id="SSF46689">
    <property type="entry name" value="Homeodomain-like"/>
    <property type="match status" value="1"/>
</dbReference>
<reference evidence="6 7" key="1">
    <citation type="submission" date="2016-10" db="EMBL/GenBank/DDBJ databases">
        <authorList>
            <person name="de Groot N.N."/>
        </authorList>
    </citation>
    <scope>NUCLEOTIDE SEQUENCE [LARGE SCALE GENOMIC DNA]</scope>
    <source>
        <strain evidence="6 7">MON 2.2</strain>
    </source>
</reference>
<evidence type="ECO:0000256" key="1">
    <source>
        <dbReference type="ARBA" id="ARBA00023015"/>
    </source>
</evidence>
<evidence type="ECO:0000313" key="7">
    <source>
        <dbReference type="Proteomes" id="UP000198546"/>
    </source>
</evidence>
<protein>
    <submittedName>
        <fullName evidence="6">DNA-binding transcriptional regulator, AcrR family</fullName>
    </submittedName>
</protein>
<name>A0A1G7EDA7_9ACTN</name>
<organism evidence="6 7">
    <name type="scientific">Auraticoccus monumenti</name>
    <dbReference type="NCBI Taxonomy" id="675864"/>
    <lineage>
        <taxon>Bacteria</taxon>
        <taxon>Bacillati</taxon>
        <taxon>Actinomycetota</taxon>
        <taxon>Actinomycetes</taxon>
        <taxon>Propionibacteriales</taxon>
        <taxon>Propionibacteriaceae</taxon>
        <taxon>Auraticoccus</taxon>
    </lineage>
</organism>
<evidence type="ECO:0000259" key="5">
    <source>
        <dbReference type="PROSITE" id="PS50977"/>
    </source>
</evidence>
<dbReference type="PROSITE" id="PS50977">
    <property type="entry name" value="HTH_TETR_2"/>
    <property type="match status" value="1"/>
</dbReference>
<accession>A0A1G7EDA7</accession>
<dbReference type="InterPro" id="IPR041347">
    <property type="entry name" value="MftR_C"/>
</dbReference>